<dbReference type="InterPro" id="IPR036409">
    <property type="entry name" value="Aldolase_II/adducin_N_sf"/>
</dbReference>
<dbReference type="SUPFAM" id="SSF53639">
    <property type="entry name" value="AraD/HMP-PK domain-like"/>
    <property type="match status" value="1"/>
</dbReference>
<sequence length="183" mass="19993">MWQEISRFGKKLVDTGLVGSYFGNISIREGSKIIITKHNVPLDKITENGVVEVELDSSTDINSTASSETIVHRKIYQMTPALAIIHAHAPFAVIQSLVELKDHIIPVDVAGQLVLHEIPVVHGGIGSFELAVNAGTALRDYKGIIIHGHGSFAAGETLEEAFTIITQIEYSCNIKYYVELAKK</sequence>
<dbReference type="InterPro" id="IPR001303">
    <property type="entry name" value="Aldolase_II/adducin_N"/>
</dbReference>
<keyword evidence="2 4" id="KW-0456">Lyase</keyword>
<dbReference type="Gene3D" id="3.40.225.10">
    <property type="entry name" value="Class II aldolase/adducin N-terminal domain"/>
    <property type="match status" value="1"/>
</dbReference>
<dbReference type="UniPathway" id="UPA00071"/>
<dbReference type="AlphaFoldDB" id="A0A811T7K0"/>
<dbReference type="PANTHER" id="PTHR22789:SF0">
    <property type="entry name" value="3-OXO-TETRONATE 4-PHOSPHATE DECARBOXYLASE-RELATED"/>
    <property type="match status" value="1"/>
</dbReference>
<dbReference type="Pfam" id="PF00596">
    <property type="entry name" value="Aldolase_II"/>
    <property type="match status" value="1"/>
</dbReference>
<comment type="caution">
    <text evidence="4">The sequence shown here is derived from an EMBL/GenBank/DDBJ whole genome shotgun (WGS) entry which is preliminary data.</text>
</comment>
<dbReference type="InterPro" id="IPR050197">
    <property type="entry name" value="Aldolase_class_II_sugar_metab"/>
</dbReference>
<dbReference type="GO" id="GO:0008738">
    <property type="term" value="F:L-fuculose-phosphate aldolase activity"/>
    <property type="evidence" value="ECO:0007669"/>
    <property type="project" value="UniProtKB-EC"/>
</dbReference>
<dbReference type="GO" id="GO:0046872">
    <property type="term" value="F:metal ion binding"/>
    <property type="evidence" value="ECO:0007669"/>
    <property type="project" value="UniProtKB-KW"/>
</dbReference>
<accession>A0A811T7K0</accession>
<evidence type="ECO:0000313" key="5">
    <source>
        <dbReference type="Proteomes" id="UP000639006"/>
    </source>
</evidence>
<proteinExistence type="predicted"/>
<gene>
    <name evidence="4" type="primary">fucA</name>
    <name evidence="4" type="ORF">DIAAKJNI_00458</name>
</gene>
<name>A0A811T7K0_9EURY</name>
<organism evidence="4 5">
    <name type="scientific">Candidatus Argoarchaeum ethanivorans</name>
    <dbReference type="NCBI Taxonomy" id="2608793"/>
    <lineage>
        <taxon>Archaea</taxon>
        <taxon>Methanobacteriati</taxon>
        <taxon>Methanobacteriota</taxon>
        <taxon>Stenosarchaea group</taxon>
        <taxon>Methanomicrobia</taxon>
        <taxon>Methanosarcinales</taxon>
        <taxon>Methanosarcinales incertae sedis</taxon>
        <taxon>GOM Arc I cluster</taxon>
        <taxon>Candidatus Argoarchaeum</taxon>
    </lineage>
</organism>
<evidence type="ECO:0000259" key="3">
    <source>
        <dbReference type="SMART" id="SM01007"/>
    </source>
</evidence>
<dbReference type="GO" id="GO:0005829">
    <property type="term" value="C:cytosol"/>
    <property type="evidence" value="ECO:0007669"/>
    <property type="project" value="TreeGrafter"/>
</dbReference>
<dbReference type="EC" id="4.1.2.17" evidence="4"/>
<dbReference type="EMBL" id="CAJHIQ010000027">
    <property type="protein sequence ID" value="CAD6493254.1"/>
    <property type="molecule type" value="Genomic_DNA"/>
</dbReference>
<dbReference type="GO" id="GO:0019323">
    <property type="term" value="P:pentose catabolic process"/>
    <property type="evidence" value="ECO:0007669"/>
    <property type="project" value="TreeGrafter"/>
</dbReference>
<dbReference type="Proteomes" id="UP000639006">
    <property type="component" value="Unassembled WGS sequence"/>
</dbReference>
<evidence type="ECO:0000256" key="1">
    <source>
        <dbReference type="ARBA" id="ARBA00022723"/>
    </source>
</evidence>
<dbReference type="PANTHER" id="PTHR22789">
    <property type="entry name" value="FUCULOSE PHOSPHATE ALDOLASE"/>
    <property type="match status" value="1"/>
</dbReference>
<dbReference type="NCBIfam" id="NF006413">
    <property type="entry name" value="PRK08660.1"/>
    <property type="match status" value="1"/>
</dbReference>
<keyword evidence="1" id="KW-0479">Metal-binding</keyword>
<evidence type="ECO:0000256" key="2">
    <source>
        <dbReference type="ARBA" id="ARBA00023239"/>
    </source>
</evidence>
<feature type="domain" description="Class II aldolase/adducin N-terminal" evidence="3">
    <location>
        <begin position="3"/>
        <end position="176"/>
    </location>
</feature>
<reference evidence="4" key="1">
    <citation type="submission" date="2020-10" db="EMBL/GenBank/DDBJ databases">
        <authorList>
            <person name="Hahn C.J."/>
            <person name="Laso-Perez R."/>
            <person name="Vulcano F."/>
            <person name="Vaziourakis K.-M."/>
            <person name="Stokke R."/>
            <person name="Steen I.H."/>
            <person name="Teske A."/>
            <person name="Boetius A."/>
            <person name="Liebeke M."/>
            <person name="Amann R."/>
            <person name="Knittel K."/>
        </authorList>
    </citation>
    <scope>NUCLEOTIDE SEQUENCE</scope>
    <source>
        <strain evidence="4">Gfbio:e3339647-f889-4370-9287-4fb5cb688e4c:AG392M11_GoMArc1</strain>
    </source>
</reference>
<evidence type="ECO:0000313" key="4">
    <source>
        <dbReference type="EMBL" id="CAD6493254.1"/>
    </source>
</evidence>
<dbReference type="SMART" id="SM01007">
    <property type="entry name" value="Aldolase_II"/>
    <property type="match status" value="1"/>
</dbReference>
<protein>
    <submittedName>
        <fullName evidence="4">L-fuculose phosphate aldolase</fullName>
        <ecNumber evidence="4">4.1.2.17</ecNumber>
    </submittedName>
</protein>